<reference evidence="2 3" key="1">
    <citation type="journal article" date="2014" name="Genome Biol. Evol.">
        <title>The genome of the myxosporean Thelohanellus kitauei shows adaptations to nutrient acquisition within its fish host.</title>
        <authorList>
            <person name="Yang Y."/>
            <person name="Xiong J."/>
            <person name="Zhou Z."/>
            <person name="Huo F."/>
            <person name="Miao W."/>
            <person name="Ran C."/>
            <person name="Liu Y."/>
            <person name="Zhang J."/>
            <person name="Feng J."/>
            <person name="Wang M."/>
            <person name="Wang M."/>
            <person name="Wang L."/>
            <person name="Yao B."/>
        </authorList>
    </citation>
    <scope>NUCLEOTIDE SEQUENCE [LARGE SCALE GENOMIC DNA]</scope>
    <source>
        <strain evidence="2">Wuqing</strain>
    </source>
</reference>
<proteinExistence type="predicted"/>
<dbReference type="Proteomes" id="UP000031668">
    <property type="component" value="Unassembled WGS sequence"/>
</dbReference>
<evidence type="ECO:0000313" key="2">
    <source>
        <dbReference type="EMBL" id="KII62982.1"/>
    </source>
</evidence>
<keyword evidence="3" id="KW-1185">Reference proteome</keyword>
<feature type="compositionally biased region" description="Low complexity" evidence="1">
    <location>
        <begin position="26"/>
        <end position="35"/>
    </location>
</feature>
<dbReference type="AlphaFoldDB" id="A0A0C2J1K6"/>
<name>A0A0C2J1K6_THEKT</name>
<dbReference type="EMBL" id="JWZT01004836">
    <property type="protein sequence ID" value="KII62982.1"/>
    <property type="molecule type" value="Genomic_DNA"/>
</dbReference>
<organism evidence="2 3">
    <name type="scientific">Thelohanellus kitauei</name>
    <name type="common">Myxosporean</name>
    <dbReference type="NCBI Taxonomy" id="669202"/>
    <lineage>
        <taxon>Eukaryota</taxon>
        <taxon>Metazoa</taxon>
        <taxon>Cnidaria</taxon>
        <taxon>Myxozoa</taxon>
        <taxon>Myxosporea</taxon>
        <taxon>Bivalvulida</taxon>
        <taxon>Platysporina</taxon>
        <taxon>Myxobolidae</taxon>
        <taxon>Thelohanellus</taxon>
    </lineage>
</organism>
<accession>A0A0C2J1K6</accession>
<protein>
    <submittedName>
        <fullName evidence="2">Uncharacterized protein</fullName>
    </submittedName>
</protein>
<feature type="compositionally biased region" description="Low complexity" evidence="1">
    <location>
        <begin position="64"/>
        <end position="75"/>
    </location>
</feature>
<comment type="caution">
    <text evidence="2">The sequence shown here is derived from an EMBL/GenBank/DDBJ whole genome shotgun (WGS) entry which is preliminary data.</text>
</comment>
<sequence>MAQQYPQGSAGNQQYNPQYPMNPGMYPQSQGGYPSPGQPPPYQQMPYPNVSGPPSRYPPNPQMYGHPQGQYQSQPYPQPGYPPNTYPPGSYPPQPGVGINLNDQVNQTIVVRENDPSNECLEYCACLACFGYLCLLCGVHD</sequence>
<feature type="compositionally biased region" description="Polar residues" evidence="1">
    <location>
        <begin position="1"/>
        <end position="19"/>
    </location>
</feature>
<feature type="region of interest" description="Disordered" evidence="1">
    <location>
        <begin position="1"/>
        <end position="99"/>
    </location>
</feature>
<evidence type="ECO:0000256" key="1">
    <source>
        <dbReference type="SAM" id="MobiDB-lite"/>
    </source>
</evidence>
<feature type="compositionally biased region" description="Pro residues" evidence="1">
    <location>
        <begin position="76"/>
        <end position="95"/>
    </location>
</feature>
<evidence type="ECO:0000313" key="3">
    <source>
        <dbReference type="Proteomes" id="UP000031668"/>
    </source>
</evidence>
<gene>
    <name evidence="2" type="ORF">RF11_12189</name>
</gene>